<dbReference type="EMBL" id="JAKLWS010000001">
    <property type="protein sequence ID" value="MCG2587086.1"/>
    <property type="molecule type" value="Genomic_DNA"/>
</dbReference>
<evidence type="ECO:0000256" key="1">
    <source>
        <dbReference type="SAM" id="Phobius"/>
    </source>
</evidence>
<reference evidence="4" key="1">
    <citation type="submission" date="2022-01" db="EMBL/GenBank/DDBJ databases">
        <authorList>
            <person name="Wang Y."/>
        </authorList>
    </citation>
    <scope>NUCLEOTIDE SEQUENCE</scope>
    <source>
        <strain evidence="4">WB101</strain>
    </source>
</reference>
<reference evidence="4" key="2">
    <citation type="submission" date="2024-05" db="EMBL/GenBank/DDBJ databases">
        <title>Rhodohalobacter halophilus gen. nov., sp. nov., a moderately halophilic member of the family Balneolaceae.</title>
        <authorList>
            <person name="Xia J."/>
        </authorList>
    </citation>
    <scope>NUCLEOTIDE SEQUENCE</scope>
    <source>
        <strain evidence="4">WB101</strain>
    </source>
</reference>
<feature type="transmembrane region" description="Helical" evidence="1">
    <location>
        <begin position="15"/>
        <end position="37"/>
    </location>
</feature>
<sequence>MKAFDGFLKTKNEGLIQIGLVLGIAVVLSIFANHLIWRADLTEDNRYTLSGASEQIADQIDDPITVTAYFSEDLPPNLDLLKDEFRNFLDEFRAYSGGNLEYRFINPNENDRAEAEAQQAGIQPLLVNVRERDQVSQRRAYLGAVFQYENQQEILPAIQPGTSLEYEIALIIQKLTIERKPKVGFLQGHGEPTQAAMPQAMNQLQQLYQVVDLRNVGSNGVPPDIEVLMVVGPEEPLSDSELLAIDQYIMSGGKVVFAINKVNANLQAGGIGQPIRSNIDRLLESYNIPVKTNLLRDVSSTQIQVQTQQGGFNVLNSVRYPYIPMIPNFGDHPISRGIESVIFPFVSTIDVTRAESNQTLSVLARSSERADTTRQFFALSPQQQFTARDFQASYLPVAALIEGNFRSAFAEDDSIQAELTSSNPTSLVVFGDGDFVINGTGQQQQNMPEDNINIFVNSVDWLVDASGLMELRTKGVTSRPLTQVSDQTKTGLKYLNVLLPIFLVIGYGFYRYRTAQSRRQKWIEEGI</sequence>
<feature type="domain" description="ABC-type uncharacterised transport system" evidence="2">
    <location>
        <begin position="180"/>
        <end position="463"/>
    </location>
</feature>
<organism evidence="4 5">
    <name type="scientific">Rhodohalobacter sulfatireducens</name>
    <dbReference type="NCBI Taxonomy" id="2911366"/>
    <lineage>
        <taxon>Bacteria</taxon>
        <taxon>Pseudomonadati</taxon>
        <taxon>Balneolota</taxon>
        <taxon>Balneolia</taxon>
        <taxon>Balneolales</taxon>
        <taxon>Balneolaceae</taxon>
        <taxon>Rhodohalobacter</taxon>
    </lineage>
</organism>
<dbReference type="Pfam" id="PF09822">
    <property type="entry name" value="ABC_transp_aux"/>
    <property type="match status" value="1"/>
</dbReference>
<dbReference type="InterPro" id="IPR019196">
    <property type="entry name" value="ABC_transp_unknown"/>
</dbReference>
<proteinExistence type="predicted"/>
<keyword evidence="5" id="KW-1185">Reference proteome</keyword>
<protein>
    <submittedName>
        <fullName evidence="4">Gldg family protein</fullName>
    </submittedName>
</protein>
<dbReference type="Pfam" id="PF23357">
    <property type="entry name" value="DUF7088"/>
    <property type="match status" value="1"/>
</dbReference>
<evidence type="ECO:0000313" key="5">
    <source>
        <dbReference type="Proteomes" id="UP001165366"/>
    </source>
</evidence>
<feature type="transmembrane region" description="Helical" evidence="1">
    <location>
        <begin position="491"/>
        <end position="510"/>
    </location>
</feature>
<accession>A0ABS9K8A5</accession>
<keyword evidence="1" id="KW-0472">Membrane</keyword>
<dbReference type="Proteomes" id="UP001165366">
    <property type="component" value="Unassembled WGS sequence"/>
</dbReference>
<dbReference type="RefSeq" id="WP_237851933.1">
    <property type="nucleotide sequence ID" value="NZ_JAKLWS010000001.1"/>
</dbReference>
<keyword evidence="1" id="KW-1133">Transmembrane helix</keyword>
<name>A0ABS9K8A5_9BACT</name>
<evidence type="ECO:0000259" key="2">
    <source>
        <dbReference type="Pfam" id="PF09822"/>
    </source>
</evidence>
<keyword evidence="1" id="KW-0812">Transmembrane</keyword>
<comment type="caution">
    <text evidence="4">The sequence shown here is derived from an EMBL/GenBank/DDBJ whole genome shotgun (WGS) entry which is preliminary data.</text>
</comment>
<gene>
    <name evidence="4" type="ORF">L6773_00810</name>
</gene>
<evidence type="ECO:0000313" key="4">
    <source>
        <dbReference type="EMBL" id="MCG2587086.1"/>
    </source>
</evidence>
<feature type="domain" description="DUF7088" evidence="3">
    <location>
        <begin position="43"/>
        <end position="147"/>
    </location>
</feature>
<evidence type="ECO:0000259" key="3">
    <source>
        <dbReference type="Pfam" id="PF23357"/>
    </source>
</evidence>
<dbReference type="InterPro" id="IPR055396">
    <property type="entry name" value="DUF7088"/>
</dbReference>